<dbReference type="STRING" id="431306.AGA_2415"/>
<dbReference type="OrthoDB" id="9789398at2"/>
<dbReference type="Pfam" id="PF13561">
    <property type="entry name" value="adh_short_C2"/>
    <property type="match status" value="1"/>
</dbReference>
<dbReference type="AlphaFoldDB" id="A0A0U5F811"/>
<evidence type="ECO:0000313" key="7">
    <source>
        <dbReference type="Proteomes" id="UP000657200"/>
    </source>
</evidence>
<evidence type="ECO:0000313" key="4">
    <source>
        <dbReference type="EMBL" id="CEF57103.1"/>
    </source>
</evidence>
<evidence type="ECO:0000256" key="1">
    <source>
        <dbReference type="ARBA" id="ARBA00006484"/>
    </source>
</evidence>
<comment type="similarity">
    <text evidence="1">Belongs to the short-chain dehydrogenases/reductases (SDR) family.</text>
</comment>
<dbReference type="EMBL" id="WOTE01000002">
    <property type="protein sequence ID" value="NHO38919.1"/>
    <property type="molecule type" value="Genomic_DNA"/>
</dbReference>
<feature type="domain" description="Ketoreductase" evidence="3">
    <location>
        <begin position="2"/>
        <end position="182"/>
    </location>
</feature>
<keyword evidence="7" id="KW-1185">Reference proteome</keyword>
<dbReference type="CDD" id="cd05233">
    <property type="entry name" value="SDR_c"/>
    <property type="match status" value="1"/>
</dbReference>
<dbReference type="EMBL" id="LN609302">
    <property type="protein sequence ID" value="CEF57103.1"/>
    <property type="molecule type" value="Genomic_DNA"/>
</dbReference>
<accession>A0A0U5F811</accession>
<evidence type="ECO:0000259" key="3">
    <source>
        <dbReference type="SMART" id="SM00822"/>
    </source>
</evidence>
<organism evidence="4 6">
    <name type="scientific">Acetobacter ghanensis</name>
    <dbReference type="NCBI Taxonomy" id="431306"/>
    <lineage>
        <taxon>Bacteria</taxon>
        <taxon>Pseudomonadati</taxon>
        <taxon>Pseudomonadota</taxon>
        <taxon>Alphaproteobacteria</taxon>
        <taxon>Acetobacterales</taxon>
        <taxon>Acetobacteraceae</taxon>
        <taxon>Acetobacter</taxon>
    </lineage>
</organism>
<sequence>MATVIVAGGATGIGRACVRKFRAQGDNVILIDHREEARSVVEEDAKGACLFLLRDLAEPGVPQEAVNLAVANFGGVDTLLVTAAVMMSAALEDWTDEMWDRTVALNLKMPFFFTQAAAPYLAKSDNPSVIFTSSTGAIKGHAGMSAYQATKAALPGLARSLTAELGPLGIRINCVLPGWIETPFNDPFWSYQRDPEEKRQVIDRQIPLGRHGTPDEVAALILLLASSGGRYMAGTSFVVDGGYTAV</sequence>
<dbReference type="EC" id="1.1.1.100" evidence="4"/>
<gene>
    <name evidence="4" type="primary">fabG</name>
    <name evidence="4" type="ORF">AGA_2415</name>
    <name evidence="5" type="ORF">GOB80_04310</name>
</gene>
<dbReference type="RefSeq" id="WP_059024386.1">
    <property type="nucleotide sequence ID" value="NZ_JBNZCO010000002.1"/>
</dbReference>
<reference evidence="4" key="2">
    <citation type="submission" date="2014-09" db="EMBL/GenBank/DDBJ databases">
        <authorList>
            <person name="Magalhaes I.L.F."/>
            <person name="Oliveira U."/>
            <person name="Santos F.R."/>
            <person name="Vidigal T.H.D.A."/>
            <person name="Brescovit A.D."/>
            <person name="Santos A.J."/>
        </authorList>
    </citation>
    <scope>NUCLEOTIDE SEQUENCE</scope>
    <source>
        <strain evidence="4">LMG 23848T</strain>
    </source>
</reference>
<dbReference type="SUPFAM" id="SSF51735">
    <property type="entry name" value="NAD(P)-binding Rossmann-fold domains"/>
    <property type="match status" value="1"/>
</dbReference>
<keyword evidence="2 4" id="KW-0560">Oxidoreductase</keyword>
<dbReference type="InterPro" id="IPR002347">
    <property type="entry name" value="SDR_fam"/>
</dbReference>
<evidence type="ECO:0000313" key="5">
    <source>
        <dbReference type="EMBL" id="NHO38919.1"/>
    </source>
</evidence>
<reference evidence="5 7" key="3">
    <citation type="journal article" date="2020" name="Int. J. Syst. Evol. Microbiol.">
        <title>Novel acetic acid bacteria from cider fermentations: Acetobacter conturbans sp. nov. and Acetobacter fallax sp. nov.</title>
        <authorList>
            <person name="Sombolestani A.S."/>
            <person name="Cleenwerck I."/>
            <person name="Cnockaert M."/>
            <person name="Borremans W."/>
            <person name="Wieme A.D."/>
            <person name="De Vuyst L."/>
            <person name="Vandamme P."/>
        </authorList>
    </citation>
    <scope>NUCLEOTIDE SEQUENCE [LARGE SCALE GENOMIC DNA]</scope>
    <source>
        <strain evidence="5 7">LMG 23848</strain>
    </source>
</reference>
<name>A0A0U5F811_9PROT</name>
<protein>
    <submittedName>
        <fullName evidence="5">SDR family oxidoreductase</fullName>
    </submittedName>
    <submittedName>
        <fullName evidence="4">Short-chain dehydrogenase/reductase SDR</fullName>
        <ecNumber evidence="4">1.1.1.100</ecNumber>
    </submittedName>
</protein>
<dbReference type="SMART" id="SM00822">
    <property type="entry name" value="PKS_KR"/>
    <property type="match status" value="1"/>
</dbReference>
<dbReference type="PRINTS" id="PR00081">
    <property type="entry name" value="GDHRDH"/>
</dbReference>
<dbReference type="PATRIC" id="fig|431306.5.peg.2492"/>
<dbReference type="Proteomes" id="UP000657200">
    <property type="component" value="Unassembled WGS sequence"/>
</dbReference>
<dbReference type="FunFam" id="3.40.50.720:FF:000084">
    <property type="entry name" value="Short-chain dehydrogenase reductase"/>
    <property type="match status" value="1"/>
</dbReference>
<dbReference type="GO" id="GO:0004316">
    <property type="term" value="F:3-oxoacyl-[acyl-carrier-protein] reductase (NADPH) activity"/>
    <property type="evidence" value="ECO:0007669"/>
    <property type="project" value="UniProtKB-EC"/>
</dbReference>
<dbReference type="InterPro" id="IPR036291">
    <property type="entry name" value="NAD(P)-bd_dom_sf"/>
</dbReference>
<dbReference type="Gene3D" id="3.40.50.720">
    <property type="entry name" value="NAD(P)-binding Rossmann-like Domain"/>
    <property type="match status" value="1"/>
</dbReference>
<reference evidence="6" key="1">
    <citation type="submission" date="2014-09" db="EMBL/GenBank/DDBJ databases">
        <authorList>
            <person name="Illeghems K.G."/>
        </authorList>
    </citation>
    <scope>NUCLEOTIDE SEQUENCE [LARGE SCALE GENOMIC DNA]</scope>
    <source>
        <strain evidence="6">LMG 23848T</strain>
    </source>
</reference>
<dbReference type="PANTHER" id="PTHR43639:SF1">
    <property type="entry name" value="SHORT-CHAIN DEHYDROGENASE_REDUCTASE FAMILY PROTEIN"/>
    <property type="match status" value="1"/>
</dbReference>
<dbReference type="PANTHER" id="PTHR43639">
    <property type="entry name" value="OXIDOREDUCTASE, SHORT-CHAIN DEHYDROGENASE/REDUCTASE FAMILY (AFU_ORTHOLOGUE AFUA_5G02870)"/>
    <property type="match status" value="1"/>
</dbReference>
<dbReference type="Proteomes" id="UP000068250">
    <property type="component" value="Chromosome I"/>
</dbReference>
<evidence type="ECO:0000256" key="2">
    <source>
        <dbReference type="ARBA" id="ARBA00023002"/>
    </source>
</evidence>
<evidence type="ECO:0000313" key="6">
    <source>
        <dbReference type="Proteomes" id="UP000068250"/>
    </source>
</evidence>
<dbReference type="InterPro" id="IPR057326">
    <property type="entry name" value="KR_dom"/>
</dbReference>
<proteinExistence type="inferred from homology"/>